<name>A0A2H0NE24_9BACT</name>
<evidence type="ECO:0000313" key="1">
    <source>
        <dbReference type="EMBL" id="PIR07142.1"/>
    </source>
</evidence>
<sequence length="71" mass="8166">MKRFVVKIISYFAAIILLVVAVAFMTRDGGIVLAIEDNQPIIARIIPIDSYLHRSALKIFPNKKPPLRRWF</sequence>
<dbReference type="EMBL" id="PCWQ01000007">
    <property type="protein sequence ID" value="PIR07142.1"/>
    <property type="molecule type" value="Genomic_DNA"/>
</dbReference>
<comment type="caution">
    <text evidence="1">The sequence shown here is derived from an EMBL/GenBank/DDBJ whole genome shotgun (WGS) entry which is preliminary data.</text>
</comment>
<proteinExistence type="predicted"/>
<organism evidence="1 2">
    <name type="scientific">Candidatus Komeilibacteria bacterium CG11_big_fil_rev_8_21_14_0_20_36_20</name>
    <dbReference type="NCBI Taxonomy" id="1974477"/>
    <lineage>
        <taxon>Bacteria</taxon>
        <taxon>Candidatus Komeiliibacteriota</taxon>
    </lineage>
</organism>
<evidence type="ECO:0000313" key="2">
    <source>
        <dbReference type="Proteomes" id="UP000230564"/>
    </source>
</evidence>
<dbReference type="AlphaFoldDB" id="A0A2H0NE24"/>
<gene>
    <name evidence="1" type="ORF">COV55_01785</name>
</gene>
<reference evidence="1 2" key="1">
    <citation type="submission" date="2017-09" db="EMBL/GenBank/DDBJ databases">
        <title>Depth-based differentiation of microbial function through sediment-hosted aquifers and enrichment of novel symbionts in the deep terrestrial subsurface.</title>
        <authorList>
            <person name="Probst A.J."/>
            <person name="Ladd B."/>
            <person name="Jarett J.K."/>
            <person name="Geller-Mcgrath D.E."/>
            <person name="Sieber C.M."/>
            <person name="Emerson J.B."/>
            <person name="Anantharaman K."/>
            <person name="Thomas B.C."/>
            <person name="Malmstrom R."/>
            <person name="Stieglmeier M."/>
            <person name="Klingl A."/>
            <person name="Woyke T."/>
            <person name="Ryan C.M."/>
            <person name="Banfield J.F."/>
        </authorList>
    </citation>
    <scope>NUCLEOTIDE SEQUENCE [LARGE SCALE GENOMIC DNA]</scope>
    <source>
        <strain evidence="1">CG11_big_fil_rev_8_21_14_0_20_36_20</strain>
    </source>
</reference>
<dbReference type="Proteomes" id="UP000230564">
    <property type="component" value="Unassembled WGS sequence"/>
</dbReference>
<accession>A0A2H0NE24</accession>
<protein>
    <submittedName>
        <fullName evidence="1">Uncharacterized protein</fullName>
    </submittedName>
</protein>